<protein>
    <submittedName>
        <fullName evidence="1">Uncharacterized protein</fullName>
    </submittedName>
</protein>
<dbReference type="STRING" id="109895.A0A507DQ03"/>
<dbReference type="Proteomes" id="UP000318582">
    <property type="component" value="Unassembled WGS sequence"/>
</dbReference>
<evidence type="ECO:0000313" key="1">
    <source>
        <dbReference type="EMBL" id="TPX52978.1"/>
    </source>
</evidence>
<dbReference type="Pfam" id="PF14223">
    <property type="entry name" value="Retrotran_gag_2"/>
    <property type="match status" value="1"/>
</dbReference>
<proteinExistence type="predicted"/>
<evidence type="ECO:0000313" key="2">
    <source>
        <dbReference type="Proteomes" id="UP000318582"/>
    </source>
</evidence>
<gene>
    <name evidence="1" type="ORF">PhCBS80983_g06386</name>
</gene>
<reference evidence="1 2" key="1">
    <citation type="journal article" date="2019" name="Sci. Rep.">
        <title>Comparative genomics of chytrid fungi reveal insights into the obligate biotrophic and pathogenic lifestyle of Synchytrium endobioticum.</title>
        <authorList>
            <person name="van de Vossenberg B.T.L.H."/>
            <person name="Warris S."/>
            <person name="Nguyen H.D.T."/>
            <person name="van Gent-Pelzer M.P.E."/>
            <person name="Joly D.L."/>
            <person name="van de Geest H.C."/>
            <person name="Bonants P.J.M."/>
            <person name="Smith D.S."/>
            <person name="Levesque C.A."/>
            <person name="van der Lee T.A.J."/>
        </authorList>
    </citation>
    <scope>NUCLEOTIDE SEQUENCE [LARGE SCALE GENOMIC DNA]</scope>
    <source>
        <strain evidence="1 2">CBS 809.83</strain>
    </source>
</reference>
<organism evidence="1 2">
    <name type="scientific">Powellomyces hirtus</name>
    <dbReference type="NCBI Taxonomy" id="109895"/>
    <lineage>
        <taxon>Eukaryota</taxon>
        <taxon>Fungi</taxon>
        <taxon>Fungi incertae sedis</taxon>
        <taxon>Chytridiomycota</taxon>
        <taxon>Chytridiomycota incertae sedis</taxon>
        <taxon>Chytridiomycetes</taxon>
        <taxon>Spizellomycetales</taxon>
        <taxon>Powellomycetaceae</taxon>
        <taxon>Powellomyces</taxon>
    </lineage>
</organism>
<dbReference type="AlphaFoldDB" id="A0A507DQ03"/>
<comment type="caution">
    <text evidence="1">The sequence shown here is derived from an EMBL/GenBank/DDBJ whole genome shotgun (WGS) entry which is preliminary data.</text>
</comment>
<keyword evidence="2" id="KW-1185">Reference proteome</keyword>
<sequence length="213" mass="23680">MSSDHDTWPPRHRQVPWQLWKFRMQAMLKAKSLWSATERTLPLDTSDQDACKKEEKAMAALVLSLGDEQLMQVLQLLLRSGRMVMEDGDGMLEQLGAIGAKVDSEGIITTLLYSLPQSFELLIVSLESRADDLTLEFLTARLLHEETCRSEGQDGSGKDGRAFYGRSRISNATMRKAGGALLLLWKGRALQEGVQEEAGSRAAKLRGTPGFWA</sequence>
<dbReference type="EMBL" id="QEAQ01000265">
    <property type="protein sequence ID" value="TPX52978.1"/>
    <property type="molecule type" value="Genomic_DNA"/>
</dbReference>
<accession>A0A507DQ03</accession>
<name>A0A507DQ03_9FUNG</name>